<name>A0A323TDV8_9BACI</name>
<organism evidence="2 3">
    <name type="scientific">Salipaludibacillus keqinensis</name>
    <dbReference type="NCBI Taxonomy" id="2045207"/>
    <lineage>
        <taxon>Bacteria</taxon>
        <taxon>Bacillati</taxon>
        <taxon>Bacillota</taxon>
        <taxon>Bacilli</taxon>
        <taxon>Bacillales</taxon>
        <taxon>Bacillaceae</taxon>
    </lineage>
</organism>
<evidence type="ECO:0000313" key="2">
    <source>
        <dbReference type="EMBL" id="PYZ92027.1"/>
    </source>
</evidence>
<dbReference type="Pfam" id="PF14526">
    <property type="entry name" value="Cass2"/>
    <property type="match status" value="1"/>
</dbReference>
<sequence>MKVRGMKERLIVGVQWEGTFEEAGKGKLREMIEEVKSRMTEIKGKINETEFIGVSFHDRRGGFTQYAGWEVEQGEEVPAGMARCVLPEGKYAIYKHDKNNQIKDTYTELVQIIEDKGLTPLKPEEVDLYDDLPIKIELYSLDKLLDEELECEIHIPVIK</sequence>
<dbReference type="SMART" id="SM00871">
    <property type="entry name" value="AraC_E_bind"/>
    <property type="match status" value="1"/>
</dbReference>
<keyword evidence="3" id="KW-1185">Reference proteome</keyword>
<evidence type="ECO:0000313" key="3">
    <source>
        <dbReference type="Proteomes" id="UP000248214"/>
    </source>
</evidence>
<dbReference type="Proteomes" id="UP000248214">
    <property type="component" value="Unassembled WGS sequence"/>
</dbReference>
<dbReference type="InterPro" id="IPR010499">
    <property type="entry name" value="AraC_E-bd"/>
</dbReference>
<dbReference type="OrthoDB" id="2364201at2"/>
<dbReference type="AlphaFoldDB" id="A0A323TDV8"/>
<comment type="caution">
    <text evidence="2">The sequence shown here is derived from an EMBL/GenBank/DDBJ whole genome shotgun (WGS) entry which is preliminary data.</text>
</comment>
<dbReference type="EMBL" id="PDOD01000005">
    <property type="protein sequence ID" value="PYZ92027.1"/>
    <property type="molecule type" value="Genomic_DNA"/>
</dbReference>
<dbReference type="RefSeq" id="WP_110611527.1">
    <property type="nucleotide sequence ID" value="NZ_PDOD01000005.1"/>
</dbReference>
<dbReference type="SUPFAM" id="SSF55136">
    <property type="entry name" value="Probable bacterial effector-binding domain"/>
    <property type="match status" value="1"/>
</dbReference>
<proteinExistence type="predicted"/>
<gene>
    <name evidence="2" type="ORF">CR194_17690</name>
</gene>
<protein>
    <recommendedName>
        <fullName evidence="1">AraC effector-binding domain-containing protein</fullName>
    </recommendedName>
</protein>
<dbReference type="InterPro" id="IPR011256">
    <property type="entry name" value="Reg_factor_effector_dom_sf"/>
</dbReference>
<accession>A0A323TDV8</accession>
<feature type="domain" description="AraC effector-binding" evidence="1">
    <location>
        <begin position="1"/>
        <end position="158"/>
    </location>
</feature>
<evidence type="ECO:0000259" key="1">
    <source>
        <dbReference type="SMART" id="SM00871"/>
    </source>
</evidence>
<dbReference type="Gene3D" id="3.20.80.10">
    <property type="entry name" value="Regulatory factor, effector binding domain"/>
    <property type="match status" value="1"/>
</dbReference>
<dbReference type="InterPro" id="IPR029441">
    <property type="entry name" value="Cass2"/>
</dbReference>
<reference evidence="2 3" key="1">
    <citation type="submission" date="2017-10" db="EMBL/GenBank/DDBJ databases">
        <title>Bacillus sp. nov., a halophilic bacterium isolated from a Keqin Lake.</title>
        <authorList>
            <person name="Wang H."/>
        </authorList>
    </citation>
    <scope>NUCLEOTIDE SEQUENCE [LARGE SCALE GENOMIC DNA]</scope>
    <source>
        <strain evidence="2 3">KQ-12</strain>
    </source>
</reference>